<gene>
    <name evidence="1" type="ordered locus">IALB_1141</name>
</gene>
<dbReference type="eggNOG" id="COG2120">
    <property type="taxonomic scope" value="Bacteria"/>
</dbReference>
<dbReference type="EMBL" id="CP003418">
    <property type="protein sequence ID" value="AFH48852.1"/>
    <property type="molecule type" value="Genomic_DNA"/>
</dbReference>
<organism evidence="1 2">
    <name type="scientific">Ignavibacterium album (strain DSM 19864 / JCM 16511 / NBRC 101810 / Mat9-16)</name>
    <dbReference type="NCBI Taxonomy" id="945713"/>
    <lineage>
        <taxon>Bacteria</taxon>
        <taxon>Pseudomonadati</taxon>
        <taxon>Ignavibacteriota</taxon>
        <taxon>Ignavibacteria</taxon>
        <taxon>Ignavibacteriales</taxon>
        <taxon>Ignavibacteriaceae</taxon>
        <taxon>Ignavibacterium</taxon>
    </lineage>
</organism>
<proteinExistence type="predicted"/>
<dbReference type="PATRIC" id="fig|945713.3.peg.1145"/>
<dbReference type="SUPFAM" id="SSF102588">
    <property type="entry name" value="LmbE-like"/>
    <property type="match status" value="1"/>
</dbReference>
<protein>
    <submittedName>
        <fullName evidence="1">LmbE-like protein</fullName>
    </submittedName>
</protein>
<dbReference type="Gene3D" id="3.40.50.10320">
    <property type="entry name" value="LmbE-like"/>
    <property type="match status" value="1"/>
</dbReference>
<dbReference type="HOGENOM" id="CLU_049311_3_1_10"/>
<dbReference type="Pfam" id="PF02585">
    <property type="entry name" value="PIG-L"/>
    <property type="match status" value="1"/>
</dbReference>
<dbReference type="Proteomes" id="UP000007394">
    <property type="component" value="Chromosome"/>
</dbReference>
<evidence type="ECO:0000313" key="1">
    <source>
        <dbReference type="EMBL" id="AFH48852.1"/>
    </source>
</evidence>
<dbReference type="GO" id="GO:0019213">
    <property type="term" value="F:deacetylase activity"/>
    <property type="evidence" value="ECO:0007669"/>
    <property type="project" value="InterPro"/>
</dbReference>
<dbReference type="InterPro" id="IPR003737">
    <property type="entry name" value="GlcNAc_PI_deacetylase-related"/>
</dbReference>
<dbReference type="KEGG" id="ial:IALB_1141"/>
<dbReference type="PANTHER" id="PTHR12993">
    <property type="entry name" value="N-ACETYLGLUCOSAMINYL-PHOSPHATIDYLINOSITOL DE-N-ACETYLASE-RELATED"/>
    <property type="match status" value="1"/>
</dbReference>
<reference evidence="1 2" key="1">
    <citation type="journal article" date="2012" name="Front. Microbiol.">
        <title>Complete genome of Ignavibacterium album, a metabolically versatile, flagellated, facultative anaerobe from the phylum Chlorobi.</title>
        <authorList>
            <person name="Liu Z."/>
            <person name="Frigaard N.-U."/>
            <person name="Vogl K."/>
            <person name="Iino T."/>
            <person name="Ohkuma M."/>
            <person name="Overmann J."/>
            <person name="Bryant D.A."/>
        </authorList>
    </citation>
    <scope>NUCLEOTIDE SEQUENCE [LARGE SCALE GENOMIC DNA]</scope>
    <source>
        <strain evidence="2">DSM 19864 / JCM 16511 / NBRC 101810 / Mat9-16</strain>
    </source>
</reference>
<dbReference type="GO" id="GO:0071793">
    <property type="term" value="P:bacillithiol biosynthetic process"/>
    <property type="evidence" value="ECO:0007669"/>
    <property type="project" value="InterPro"/>
</dbReference>
<dbReference type="InterPro" id="IPR023842">
    <property type="entry name" value="Bacillithiol_biosynth_BshB1"/>
</dbReference>
<accession>I0AIP5</accession>
<evidence type="ECO:0000313" key="2">
    <source>
        <dbReference type="Proteomes" id="UP000007394"/>
    </source>
</evidence>
<dbReference type="STRING" id="945713.IALB_1141"/>
<dbReference type="PANTHER" id="PTHR12993:SF30">
    <property type="entry name" value="N-ACETYL-ALPHA-D-GLUCOSAMINYL L-MALATE DEACETYLASE 1"/>
    <property type="match status" value="1"/>
</dbReference>
<dbReference type="InterPro" id="IPR024078">
    <property type="entry name" value="LmbE-like_dom_sf"/>
</dbReference>
<dbReference type="RefSeq" id="WP_014560007.1">
    <property type="nucleotide sequence ID" value="NC_017464.1"/>
</dbReference>
<dbReference type="NCBIfam" id="TIGR04001">
    <property type="entry name" value="thiol_BshB1"/>
    <property type="match status" value="1"/>
</dbReference>
<sequence>MHLDVLVFSAHPDDAELSMGGTVALLSKNNIKVGLIDLTKGEMGTRGTAETRQREAFNAAITLKAAMRENLEIPDGNIQLNKENLFKVIISIRKYRPSIVFAPYFNDRHPDHIDVSHLIKRAVFYSGLSKIKTFDREVPQQHFRPEKLYYFMQTYTFEPTFIVDISETFEQKMKAIACYETQFHNPKSTEPETFISRPEFINYIRSRAEFYGFQINKKYGEPFFCEEKLELNLLNFFVKNH</sequence>
<dbReference type="AlphaFoldDB" id="I0AIP5"/>
<keyword evidence="2" id="KW-1185">Reference proteome</keyword>
<dbReference type="OrthoDB" id="9778719at2"/>
<name>I0AIP5_IGNAJ</name>
<dbReference type="GO" id="GO:0016811">
    <property type="term" value="F:hydrolase activity, acting on carbon-nitrogen (but not peptide) bonds, in linear amides"/>
    <property type="evidence" value="ECO:0007669"/>
    <property type="project" value="TreeGrafter"/>
</dbReference>